<dbReference type="EMBL" id="JAWDJT010000002">
    <property type="protein sequence ID" value="MDU0369605.1"/>
    <property type="molecule type" value="Genomic_DNA"/>
</dbReference>
<comment type="caution">
    <text evidence="2">The sequence shown here is derived from an EMBL/GenBank/DDBJ whole genome shotgun (WGS) entry which is preliminary data.</text>
</comment>
<evidence type="ECO:0000256" key="1">
    <source>
        <dbReference type="SAM" id="MobiDB-lite"/>
    </source>
</evidence>
<feature type="region of interest" description="Disordered" evidence="1">
    <location>
        <begin position="170"/>
        <end position="190"/>
    </location>
</feature>
<accession>A0ABU3TE40</accession>
<evidence type="ECO:0000313" key="2">
    <source>
        <dbReference type="EMBL" id="MDU0369605.1"/>
    </source>
</evidence>
<organism evidence="2 3">
    <name type="scientific">Hymenobacter endophyticus</name>
    <dbReference type="NCBI Taxonomy" id="3076335"/>
    <lineage>
        <taxon>Bacteria</taxon>
        <taxon>Pseudomonadati</taxon>
        <taxon>Bacteroidota</taxon>
        <taxon>Cytophagia</taxon>
        <taxon>Cytophagales</taxon>
        <taxon>Hymenobacteraceae</taxon>
        <taxon>Hymenobacter</taxon>
    </lineage>
</organism>
<dbReference type="Proteomes" id="UP001250698">
    <property type="component" value="Unassembled WGS sequence"/>
</dbReference>
<dbReference type="RefSeq" id="WP_315997097.1">
    <property type="nucleotide sequence ID" value="NZ_JAWDJT010000002.1"/>
</dbReference>
<protein>
    <submittedName>
        <fullName evidence="2">Uncharacterized protein</fullName>
    </submittedName>
</protein>
<reference evidence="2 3" key="1">
    <citation type="submission" date="2023-10" db="EMBL/GenBank/DDBJ databases">
        <title>Hymenobacter endophyticus sp. nov., an isolate from the leaf tissues of wheat.</title>
        <authorList>
            <person name="Dai Y."/>
        </authorList>
    </citation>
    <scope>NUCLEOTIDE SEQUENCE [LARGE SCALE GENOMIC DNA]</scope>
    <source>
        <strain evidence="2 3">ZK17L-C2</strain>
    </source>
</reference>
<feature type="compositionally biased region" description="Polar residues" evidence="1">
    <location>
        <begin position="172"/>
        <end position="182"/>
    </location>
</feature>
<proteinExistence type="predicted"/>
<gene>
    <name evidence="2" type="ORF">ROI90_04290</name>
</gene>
<name>A0ABU3TE40_9BACT</name>
<sequence>MYKKLLITFLIGLYGHLSFGQNYIYRGTSKFESTPSYDFACGSCPMGGGTLKVSIARTDAGGLLLLTTSTPFSHERIAGTVLVYLADGSIITCTDKGVKDRLDGNSMALYAFTAAEMEQLMASNVYKIRFSIRDYMMNSSENLSAVNEEDYSYDHEPKYDVAQDVAGLYGQVGSSETESSEPASDEAEND</sequence>
<keyword evidence="3" id="KW-1185">Reference proteome</keyword>
<evidence type="ECO:0000313" key="3">
    <source>
        <dbReference type="Proteomes" id="UP001250698"/>
    </source>
</evidence>